<dbReference type="AlphaFoldDB" id="A0AAV7NUE0"/>
<keyword evidence="2" id="KW-1185">Reference proteome</keyword>
<sequence length="110" mass="11943">MLVRGGLWCKEIFWEPWLVCVASRTPGLSRIKSLTGGALGLRGHFLRPASSAPRDSAVFGMGTALYHDRVRVSRCEKMSGQPSDLVASTDVNYLLLGLAQTHSALRDPAC</sequence>
<organism evidence="1 2">
    <name type="scientific">Pleurodeles waltl</name>
    <name type="common">Iberian ribbed newt</name>
    <dbReference type="NCBI Taxonomy" id="8319"/>
    <lineage>
        <taxon>Eukaryota</taxon>
        <taxon>Metazoa</taxon>
        <taxon>Chordata</taxon>
        <taxon>Craniata</taxon>
        <taxon>Vertebrata</taxon>
        <taxon>Euteleostomi</taxon>
        <taxon>Amphibia</taxon>
        <taxon>Batrachia</taxon>
        <taxon>Caudata</taxon>
        <taxon>Salamandroidea</taxon>
        <taxon>Salamandridae</taxon>
        <taxon>Pleurodelinae</taxon>
        <taxon>Pleurodeles</taxon>
    </lineage>
</organism>
<evidence type="ECO:0000313" key="1">
    <source>
        <dbReference type="EMBL" id="KAJ1118570.1"/>
    </source>
</evidence>
<name>A0AAV7NUE0_PLEWA</name>
<reference evidence="1" key="1">
    <citation type="journal article" date="2022" name="bioRxiv">
        <title>Sequencing and chromosome-scale assembly of the giantPleurodeles waltlgenome.</title>
        <authorList>
            <person name="Brown T."/>
            <person name="Elewa A."/>
            <person name="Iarovenko S."/>
            <person name="Subramanian E."/>
            <person name="Araus A.J."/>
            <person name="Petzold A."/>
            <person name="Susuki M."/>
            <person name="Suzuki K.-i.T."/>
            <person name="Hayashi T."/>
            <person name="Toyoda A."/>
            <person name="Oliveira C."/>
            <person name="Osipova E."/>
            <person name="Leigh N.D."/>
            <person name="Simon A."/>
            <person name="Yun M.H."/>
        </authorList>
    </citation>
    <scope>NUCLEOTIDE SEQUENCE</scope>
    <source>
        <strain evidence="1">20211129_DDA</strain>
        <tissue evidence="1">Liver</tissue>
    </source>
</reference>
<evidence type="ECO:0000313" key="2">
    <source>
        <dbReference type="Proteomes" id="UP001066276"/>
    </source>
</evidence>
<accession>A0AAV7NUE0</accession>
<proteinExistence type="predicted"/>
<dbReference type="Proteomes" id="UP001066276">
    <property type="component" value="Chromosome 8"/>
</dbReference>
<gene>
    <name evidence="1" type="ORF">NDU88_006761</name>
</gene>
<protein>
    <submittedName>
        <fullName evidence="1">Uncharacterized protein</fullName>
    </submittedName>
</protein>
<comment type="caution">
    <text evidence="1">The sequence shown here is derived from an EMBL/GenBank/DDBJ whole genome shotgun (WGS) entry which is preliminary data.</text>
</comment>
<dbReference type="EMBL" id="JANPWB010000012">
    <property type="protein sequence ID" value="KAJ1118570.1"/>
    <property type="molecule type" value="Genomic_DNA"/>
</dbReference>